<dbReference type="InterPro" id="IPR025302">
    <property type="entry name" value="DrrA1/2-like_C"/>
</dbReference>
<dbReference type="PANTHER" id="PTHR43335:SF4">
    <property type="entry name" value="ABC TRANSPORTER, ATP-BINDING PROTEIN"/>
    <property type="match status" value="1"/>
</dbReference>
<dbReference type="InterPro" id="IPR027417">
    <property type="entry name" value="P-loop_NTPase"/>
</dbReference>
<dbReference type="PROSITE" id="PS50893">
    <property type="entry name" value="ABC_TRANSPORTER_2"/>
    <property type="match status" value="1"/>
</dbReference>
<dbReference type="Pfam" id="PF00005">
    <property type="entry name" value="ABC_tran"/>
    <property type="match status" value="1"/>
</dbReference>
<reference evidence="6 7" key="1">
    <citation type="submission" date="2015-07" db="EMBL/GenBank/DDBJ databases">
        <title>Genome sequence of Ornatilinea apprima DSM 23815.</title>
        <authorList>
            <person name="Hemp J."/>
            <person name="Ward L.M."/>
            <person name="Pace L.A."/>
            <person name="Fischer W.W."/>
        </authorList>
    </citation>
    <scope>NUCLEOTIDE SEQUENCE [LARGE SCALE GENOMIC DNA]</scope>
    <source>
        <strain evidence="6 7">P3M-1</strain>
    </source>
</reference>
<evidence type="ECO:0000313" key="6">
    <source>
        <dbReference type="EMBL" id="KPL71378.1"/>
    </source>
</evidence>
<organism evidence="6 7">
    <name type="scientific">Ornatilinea apprima</name>
    <dbReference type="NCBI Taxonomy" id="1134406"/>
    <lineage>
        <taxon>Bacteria</taxon>
        <taxon>Bacillati</taxon>
        <taxon>Chloroflexota</taxon>
        <taxon>Anaerolineae</taxon>
        <taxon>Anaerolineales</taxon>
        <taxon>Anaerolineaceae</taxon>
        <taxon>Ornatilinea</taxon>
    </lineage>
</organism>
<evidence type="ECO:0000256" key="4">
    <source>
        <dbReference type="ARBA" id="ARBA00022840"/>
    </source>
</evidence>
<name>A0A0N8GL33_9CHLR</name>
<dbReference type="Proteomes" id="UP000050417">
    <property type="component" value="Unassembled WGS sequence"/>
</dbReference>
<evidence type="ECO:0000256" key="1">
    <source>
        <dbReference type="ARBA" id="ARBA00005417"/>
    </source>
</evidence>
<evidence type="ECO:0000256" key="2">
    <source>
        <dbReference type="ARBA" id="ARBA00022448"/>
    </source>
</evidence>
<dbReference type="CDD" id="cd03230">
    <property type="entry name" value="ABC_DR_subfamily_A"/>
    <property type="match status" value="1"/>
</dbReference>
<dbReference type="Pfam" id="PF13732">
    <property type="entry name" value="DrrA1-3_C"/>
    <property type="match status" value="1"/>
</dbReference>
<dbReference type="STRING" id="1134406.ADN00_16875"/>
<dbReference type="OrthoDB" id="9804819at2"/>
<dbReference type="Gene3D" id="3.40.50.300">
    <property type="entry name" value="P-loop containing nucleotide triphosphate hydrolases"/>
    <property type="match status" value="1"/>
</dbReference>
<dbReference type="PROSITE" id="PS00211">
    <property type="entry name" value="ABC_TRANSPORTER_1"/>
    <property type="match status" value="1"/>
</dbReference>
<comment type="caution">
    <text evidence="6">The sequence shown here is derived from an EMBL/GenBank/DDBJ whole genome shotgun (WGS) entry which is preliminary data.</text>
</comment>
<feature type="domain" description="ABC transporter" evidence="5">
    <location>
        <begin position="7"/>
        <end position="235"/>
    </location>
</feature>
<keyword evidence="2" id="KW-0813">Transport</keyword>
<dbReference type="InterPro" id="IPR003439">
    <property type="entry name" value="ABC_transporter-like_ATP-bd"/>
</dbReference>
<keyword evidence="4" id="KW-0067">ATP-binding</keyword>
<dbReference type="PATRIC" id="fig|1134406.4.peg.435"/>
<keyword evidence="3" id="KW-0547">Nucleotide-binding</keyword>
<dbReference type="RefSeq" id="WP_075064223.1">
    <property type="nucleotide sequence ID" value="NZ_LGCL01000041.1"/>
</dbReference>
<accession>A0A0N8GL33</accession>
<sequence>MTHSYTIETFALCKEYGSTVAVKGLSLGVRQGEIFGFLGPNGAGKTTSIKMLLGLTAPTSGSAKLFNQPLGSDENRARVGFLPEHFRFPTWLTGQEFLQFSGQLCKIKRATLEKNMACWLDRVGLSEFQHAQLRTYSKGMLQRIGLAQALVHDPQLVFLDEPTSGLDPVGRRMVRDIMADLREQGKTVFLNSHLLSEVEIICDRVAFIKHGEVLRIETMSELNQGAARVQIQAQGCNAEVLAGLSRRCQVLAAQDSHLTLSVADLETLPEINRYLLENGVRVYSITPEKISLEDLFLQIVGTDGGL</sequence>
<gene>
    <name evidence="6" type="ORF">ADN00_16875</name>
</gene>
<dbReference type="SMART" id="SM00382">
    <property type="entry name" value="AAA"/>
    <property type="match status" value="1"/>
</dbReference>
<dbReference type="InterPro" id="IPR017871">
    <property type="entry name" value="ABC_transporter-like_CS"/>
</dbReference>
<dbReference type="AlphaFoldDB" id="A0A0N8GL33"/>
<dbReference type="PANTHER" id="PTHR43335">
    <property type="entry name" value="ABC TRANSPORTER, ATP-BINDING PROTEIN"/>
    <property type="match status" value="1"/>
</dbReference>
<dbReference type="SUPFAM" id="SSF52540">
    <property type="entry name" value="P-loop containing nucleoside triphosphate hydrolases"/>
    <property type="match status" value="1"/>
</dbReference>
<dbReference type="GO" id="GO:0016887">
    <property type="term" value="F:ATP hydrolysis activity"/>
    <property type="evidence" value="ECO:0007669"/>
    <property type="project" value="InterPro"/>
</dbReference>
<dbReference type="GO" id="GO:0005524">
    <property type="term" value="F:ATP binding"/>
    <property type="evidence" value="ECO:0007669"/>
    <property type="project" value="UniProtKB-KW"/>
</dbReference>
<keyword evidence="7" id="KW-1185">Reference proteome</keyword>
<proteinExistence type="inferred from homology"/>
<dbReference type="EMBL" id="LGCL01000041">
    <property type="protein sequence ID" value="KPL71378.1"/>
    <property type="molecule type" value="Genomic_DNA"/>
</dbReference>
<dbReference type="InterPro" id="IPR003593">
    <property type="entry name" value="AAA+_ATPase"/>
</dbReference>
<evidence type="ECO:0000256" key="3">
    <source>
        <dbReference type="ARBA" id="ARBA00022741"/>
    </source>
</evidence>
<evidence type="ECO:0000259" key="5">
    <source>
        <dbReference type="PROSITE" id="PS50893"/>
    </source>
</evidence>
<evidence type="ECO:0000313" key="7">
    <source>
        <dbReference type="Proteomes" id="UP000050417"/>
    </source>
</evidence>
<comment type="similarity">
    <text evidence="1">Belongs to the ABC transporter superfamily.</text>
</comment>
<protein>
    <recommendedName>
        <fullName evidence="5">ABC transporter domain-containing protein</fullName>
    </recommendedName>
</protein>